<reference evidence="2" key="1">
    <citation type="submission" date="2021-01" db="EMBL/GenBank/DDBJ databases">
        <authorList>
            <person name="Corre E."/>
            <person name="Pelletier E."/>
            <person name="Niang G."/>
            <person name="Scheremetjew M."/>
            <person name="Finn R."/>
            <person name="Kale V."/>
            <person name="Holt S."/>
            <person name="Cochrane G."/>
            <person name="Meng A."/>
            <person name="Brown T."/>
            <person name="Cohen L."/>
        </authorList>
    </citation>
    <scope>NUCLEOTIDE SEQUENCE</scope>
    <source>
        <strain evidence="2">GSO104</strain>
    </source>
</reference>
<feature type="transmembrane region" description="Helical" evidence="1">
    <location>
        <begin position="269"/>
        <end position="288"/>
    </location>
</feature>
<feature type="transmembrane region" description="Helical" evidence="1">
    <location>
        <begin position="17"/>
        <end position="35"/>
    </location>
</feature>
<name>A0A7S4QV52_9STRA</name>
<feature type="transmembrane region" description="Helical" evidence="1">
    <location>
        <begin position="166"/>
        <end position="185"/>
    </location>
</feature>
<protein>
    <submittedName>
        <fullName evidence="2">Uncharacterized protein</fullName>
    </submittedName>
</protein>
<accession>A0A7S4QV52</accession>
<dbReference type="EMBL" id="HBNS01009246">
    <property type="protein sequence ID" value="CAE4592978.1"/>
    <property type="molecule type" value="Transcribed_RNA"/>
</dbReference>
<dbReference type="AlphaFoldDB" id="A0A7S4QV52"/>
<keyword evidence="1" id="KW-0812">Transmembrane</keyword>
<feature type="transmembrane region" description="Helical" evidence="1">
    <location>
        <begin position="236"/>
        <end position="257"/>
    </location>
</feature>
<evidence type="ECO:0000256" key="1">
    <source>
        <dbReference type="SAM" id="Phobius"/>
    </source>
</evidence>
<sequence>MSEEGMIATHTGRSPRFTHWVAFLICSVITLGAAVEAKNHTDAITAKSNSYQNWSVISSGITFGLVFLIVVMHLFQCTSFLIVGTKIEGLLCILLVAFWAATVSIISDSKHGLAVDVSGAVSNGNLYYFSWAGFICSVTITVSYLRSAFHVDVAGEIRSRSARLTTWSALLACSLVVMGSSANIFDNDCNVSDDEVFRGNTYCNRTKWGLALGLVATVLSLLVVGMKIATAKAPFLLEAGLSIVLLIMYAFGVAYITSQQGPGAPLGNLYYFTWGAFLACFFLCASCAEDYNAAKAMARSSSANLESTNEMSMRNEHDDIHVEDMDGTL</sequence>
<feature type="transmembrane region" description="Helical" evidence="1">
    <location>
        <begin position="126"/>
        <end position="145"/>
    </location>
</feature>
<evidence type="ECO:0000313" key="2">
    <source>
        <dbReference type="EMBL" id="CAE4592978.1"/>
    </source>
</evidence>
<feature type="transmembrane region" description="Helical" evidence="1">
    <location>
        <begin position="205"/>
        <end position="224"/>
    </location>
</feature>
<gene>
    <name evidence="2" type="ORF">DBRI00130_LOCUS7454</name>
</gene>
<keyword evidence="1" id="KW-1133">Transmembrane helix</keyword>
<organism evidence="2">
    <name type="scientific">Ditylum brightwellii</name>
    <dbReference type="NCBI Taxonomy" id="49249"/>
    <lineage>
        <taxon>Eukaryota</taxon>
        <taxon>Sar</taxon>
        <taxon>Stramenopiles</taxon>
        <taxon>Ochrophyta</taxon>
        <taxon>Bacillariophyta</taxon>
        <taxon>Mediophyceae</taxon>
        <taxon>Lithodesmiophycidae</taxon>
        <taxon>Lithodesmiales</taxon>
        <taxon>Lithodesmiaceae</taxon>
        <taxon>Ditylum</taxon>
    </lineage>
</organism>
<proteinExistence type="predicted"/>
<feature type="transmembrane region" description="Helical" evidence="1">
    <location>
        <begin position="87"/>
        <end position="106"/>
    </location>
</feature>
<keyword evidence="1" id="KW-0472">Membrane</keyword>
<feature type="transmembrane region" description="Helical" evidence="1">
    <location>
        <begin position="55"/>
        <end position="75"/>
    </location>
</feature>